<dbReference type="EMBL" id="CP121672">
    <property type="protein sequence ID" value="WFT77109.1"/>
    <property type="molecule type" value="Genomic_DNA"/>
</dbReference>
<accession>A0ABY8J6Q8</accession>
<feature type="transmembrane region" description="Helical" evidence="1">
    <location>
        <begin position="6"/>
        <end position="28"/>
    </location>
</feature>
<keyword evidence="1" id="KW-0472">Membrane</keyword>
<evidence type="ECO:0000313" key="3">
    <source>
        <dbReference type="Proteomes" id="UP001221597"/>
    </source>
</evidence>
<gene>
    <name evidence="2" type="ORF">P9989_21495</name>
</gene>
<protein>
    <submittedName>
        <fullName evidence="2">Uncharacterized protein</fullName>
    </submittedName>
</protein>
<keyword evidence="2" id="KW-0614">Plasmid</keyword>
<organism evidence="2 3">
    <name type="scientific">Halobacillus naozhouensis</name>
    <dbReference type="NCBI Taxonomy" id="554880"/>
    <lineage>
        <taxon>Bacteria</taxon>
        <taxon>Bacillati</taxon>
        <taxon>Bacillota</taxon>
        <taxon>Bacilli</taxon>
        <taxon>Bacillales</taxon>
        <taxon>Bacillaceae</taxon>
        <taxon>Halobacillus</taxon>
    </lineage>
</organism>
<proteinExistence type="predicted"/>
<dbReference type="Proteomes" id="UP001221597">
    <property type="component" value="Plasmid unnamed"/>
</dbReference>
<geneLocation type="plasmid" evidence="2 3">
    <name>unnamed</name>
</geneLocation>
<name>A0ABY8J6Q8_9BACI</name>
<reference evidence="2 3" key="1">
    <citation type="submission" date="2023-04" db="EMBL/GenBank/DDBJ databases">
        <title>Genome sequence of Halobacillus naozhouensis KACC 21980.</title>
        <authorList>
            <person name="Kim S."/>
            <person name="Heo J."/>
            <person name="Kwon S.-W."/>
        </authorList>
    </citation>
    <scope>NUCLEOTIDE SEQUENCE [LARGE SCALE GENOMIC DNA]</scope>
    <source>
        <strain evidence="2 3">KCTC 13234</strain>
        <plasmid evidence="2 3">unnamed</plasmid>
    </source>
</reference>
<dbReference type="RefSeq" id="WP_283079045.1">
    <property type="nucleotide sequence ID" value="NZ_CP121672.1"/>
</dbReference>
<keyword evidence="3" id="KW-1185">Reference proteome</keyword>
<evidence type="ECO:0000313" key="2">
    <source>
        <dbReference type="EMBL" id="WFT77109.1"/>
    </source>
</evidence>
<evidence type="ECO:0000256" key="1">
    <source>
        <dbReference type="SAM" id="Phobius"/>
    </source>
</evidence>
<sequence>MSASEFLEVAALLFGGFLALGLFLYMVFKMISNSFDSMFRLWMLAWRAVKDVFRS</sequence>
<keyword evidence="1" id="KW-0812">Transmembrane</keyword>
<keyword evidence="1" id="KW-1133">Transmembrane helix</keyword>